<dbReference type="Proteomes" id="UP000817854">
    <property type="component" value="Unassembled WGS sequence"/>
</dbReference>
<keyword evidence="1" id="KW-0802">TPR repeat</keyword>
<organism evidence="4 5">
    <name type="scientific">Flavobacterium jejuense</name>
    <dbReference type="NCBI Taxonomy" id="1544455"/>
    <lineage>
        <taxon>Bacteria</taxon>
        <taxon>Pseudomonadati</taxon>
        <taxon>Bacteroidota</taxon>
        <taxon>Flavobacteriia</taxon>
        <taxon>Flavobacteriales</taxon>
        <taxon>Flavobacteriaceae</taxon>
        <taxon>Flavobacterium</taxon>
    </lineage>
</organism>
<keyword evidence="2" id="KW-0175">Coiled coil</keyword>
<accession>A0ABX0ISU5</accession>
<dbReference type="InterPro" id="IPR036388">
    <property type="entry name" value="WH-like_DNA-bd_sf"/>
</dbReference>
<feature type="coiled-coil region" evidence="2">
    <location>
        <begin position="352"/>
        <end position="402"/>
    </location>
</feature>
<evidence type="ECO:0000313" key="4">
    <source>
        <dbReference type="EMBL" id="NHN25181.1"/>
    </source>
</evidence>
<comment type="caution">
    <text evidence="4">The sequence shown here is derived from an EMBL/GenBank/DDBJ whole genome shotgun (WGS) entry which is preliminary data.</text>
</comment>
<dbReference type="EMBL" id="VEVQ02000003">
    <property type="protein sequence ID" value="NHN25181.1"/>
    <property type="molecule type" value="Genomic_DNA"/>
</dbReference>
<dbReference type="Pfam" id="PF13424">
    <property type="entry name" value="TPR_12"/>
    <property type="match status" value="2"/>
</dbReference>
<dbReference type="SMART" id="SM00028">
    <property type="entry name" value="TPR"/>
    <property type="match status" value="6"/>
</dbReference>
<dbReference type="PANTHER" id="PTHR10098:SF108">
    <property type="entry name" value="TETRATRICOPEPTIDE REPEAT PROTEIN 28"/>
    <property type="match status" value="1"/>
</dbReference>
<evidence type="ECO:0000256" key="2">
    <source>
        <dbReference type="SAM" id="Coils"/>
    </source>
</evidence>
<dbReference type="SUPFAM" id="SSF48452">
    <property type="entry name" value="TPR-like"/>
    <property type="match status" value="1"/>
</dbReference>
<keyword evidence="3" id="KW-0812">Transmembrane</keyword>
<dbReference type="InterPro" id="IPR019734">
    <property type="entry name" value="TPR_rpt"/>
</dbReference>
<evidence type="ECO:0000256" key="1">
    <source>
        <dbReference type="PROSITE-ProRule" id="PRU00339"/>
    </source>
</evidence>
<evidence type="ECO:0000256" key="3">
    <source>
        <dbReference type="SAM" id="Phobius"/>
    </source>
</evidence>
<dbReference type="Gene3D" id="1.25.40.10">
    <property type="entry name" value="Tetratricopeptide repeat domain"/>
    <property type="match status" value="2"/>
</dbReference>
<dbReference type="Gene3D" id="1.10.10.10">
    <property type="entry name" value="Winged helix-like DNA-binding domain superfamily/Winged helix DNA-binding domain"/>
    <property type="match status" value="1"/>
</dbReference>
<protein>
    <submittedName>
        <fullName evidence="4">Tetratricopeptide repeat protein</fullName>
    </submittedName>
</protein>
<dbReference type="PANTHER" id="PTHR10098">
    <property type="entry name" value="RAPSYN-RELATED"/>
    <property type="match status" value="1"/>
</dbReference>
<name>A0ABX0ISU5_9FLAO</name>
<proteinExistence type="predicted"/>
<reference evidence="4" key="1">
    <citation type="submission" date="2019-05" db="EMBL/GenBank/DDBJ databases">
        <authorList>
            <person name="Lianzixin W."/>
        </authorList>
    </citation>
    <scope>NUCLEOTIDE SEQUENCE</scope>
    <source>
        <strain evidence="4">EC11</strain>
    </source>
</reference>
<dbReference type="PROSITE" id="PS50005">
    <property type="entry name" value="TPR"/>
    <property type="match status" value="1"/>
</dbReference>
<dbReference type="InterPro" id="IPR016032">
    <property type="entry name" value="Sig_transdc_resp-reg_C-effctor"/>
</dbReference>
<evidence type="ECO:0000313" key="5">
    <source>
        <dbReference type="Proteomes" id="UP000817854"/>
    </source>
</evidence>
<dbReference type="Pfam" id="PF13181">
    <property type="entry name" value="TPR_8"/>
    <property type="match status" value="1"/>
</dbReference>
<keyword evidence="3" id="KW-1133">Transmembrane helix</keyword>
<keyword evidence="3" id="KW-0472">Membrane</keyword>
<feature type="repeat" description="TPR" evidence="1">
    <location>
        <begin position="103"/>
        <end position="136"/>
    </location>
</feature>
<dbReference type="SUPFAM" id="SSF46894">
    <property type="entry name" value="C-terminal effector domain of the bipartite response regulators"/>
    <property type="match status" value="1"/>
</dbReference>
<sequence>MSLLLHSKIKENTTDSLHIHYQIELAKYLLNRNIDTARIILNDALHTLHKNKSHSIYFKRKKADALNYLGIINAKQSFSEEALSNYLKALELSETIQDSSLIGLTIHNLGMFYRRQHDYEKAKTYLQKAIRIRHQIKEKPSDIGMSYNMLGVTHFYTKQYDSALINYKKVEALYTTKLDKSKVNGNLALLYYTIKDYDKAILVFKENIQIFKELQIQNELSIYHKNLANCYQDMGLYEKAIKQLDSAITIAKKLKHKDLLQKEYFNRSLAYQSKGDFKKALEDYTLYKAYNDSLNNTEEAKRITALELNYKFEKEKLQASLNLQNERAKKQLYLILLLLSVISAVSIFLLVRKNLKYQLDLSKRKLEEENLQRKNTEQILQLKEAELKTEFLNNKIKQEVQEYFENEVKAILKLDEEEKTKALKSLLLSLKSKNSNYSPSQNLAEYIDQVNHDFKIKVNTYFSILNEKEKKLLYLMKLGLSTNEIKDLQNTSLASVKSIRYRIRKKLEIDSEADIIAHIEKYSSNA</sequence>
<gene>
    <name evidence="4" type="ORF">FIA58_005765</name>
</gene>
<dbReference type="RefSeq" id="WP_165928860.1">
    <property type="nucleotide sequence ID" value="NZ_VEVQ02000003.1"/>
</dbReference>
<feature type="transmembrane region" description="Helical" evidence="3">
    <location>
        <begin position="332"/>
        <end position="351"/>
    </location>
</feature>
<reference evidence="4" key="2">
    <citation type="submission" date="2020-02" db="EMBL/GenBank/DDBJ databases">
        <title>Flavobacterium profundi sp. nov., isolated from a deep-sea seamount.</title>
        <authorList>
            <person name="Zhang D.-C."/>
        </authorList>
    </citation>
    <scope>NUCLEOTIDE SEQUENCE</scope>
    <source>
        <strain evidence="4">EC11</strain>
    </source>
</reference>
<dbReference type="InterPro" id="IPR011990">
    <property type="entry name" value="TPR-like_helical_dom_sf"/>
</dbReference>
<keyword evidence="5" id="KW-1185">Reference proteome</keyword>